<evidence type="ECO:0000313" key="9">
    <source>
        <dbReference type="WBParaSite" id="TCLT_0000105401-mRNA-1"/>
    </source>
</evidence>
<comment type="subcellular location">
    <subcellularLocation>
        <location evidence="6">Nucleus</location>
        <location evidence="6">Nucleolus</location>
    </subcellularLocation>
</comment>
<dbReference type="GO" id="GO:0001682">
    <property type="term" value="P:tRNA 5'-leader removal"/>
    <property type="evidence" value="ECO:0007669"/>
    <property type="project" value="InterPro"/>
</dbReference>
<evidence type="ECO:0000256" key="2">
    <source>
        <dbReference type="ARBA" id="ARBA00022552"/>
    </source>
</evidence>
<evidence type="ECO:0000256" key="3">
    <source>
        <dbReference type="ARBA" id="ARBA00022694"/>
    </source>
</evidence>
<comment type="function">
    <text evidence="6">Component of ribonuclease P, a protein complex that generates mature tRNA molecules by cleaving their 5'-ends.</text>
</comment>
<dbReference type="InterPro" id="IPR016819">
    <property type="entry name" value="RNase_P/MRP_POP5"/>
</dbReference>
<keyword evidence="3 6" id="KW-0819">tRNA processing</keyword>
<dbReference type="EMBL" id="UYYF01000111">
    <property type="protein sequence ID" value="VDM96286.1"/>
    <property type="molecule type" value="Genomic_DNA"/>
</dbReference>
<reference evidence="7 8" key="2">
    <citation type="submission" date="2018-11" db="EMBL/GenBank/DDBJ databases">
        <authorList>
            <consortium name="Pathogen Informatics"/>
        </authorList>
    </citation>
    <scope>NUCLEOTIDE SEQUENCE [LARGE SCALE GENOMIC DNA]</scope>
</reference>
<dbReference type="GO" id="GO:0006364">
    <property type="term" value="P:rRNA processing"/>
    <property type="evidence" value="ECO:0007669"/>
    <property type="project" value="UniProtKB-KW"/>
</dbReference>
<dbReference type="PANTHER" id="PTHR48414">
    <property type="entry name" value="POP5 HOMOLOG, RIBONUCLEASE P_MRP SUBUNIT"/>
    <property type="match status" value="1"/>
</dbReference>
<dbReference type="GO" id="GO:0030677">
    <property type="term" value="C:ribonuclease P complex"/>
    <property type="evidence" value="ECO:0007669"/>
    <property type="project" value="InterPro"/>
</dbReference>
<evidence type="ECO:0000256" key="4">
    <source>
        <dbReference type="ARBA" id="ARBA00023242"/>
    </source>
</evidence>
<dbReference type="GO" id="GO:0005730">
    <property type="term" value="C:nucleolus"/>
    <property type="evidence" value="ECO:0007669"/>
    <property type="project" value="UniProtKB-SubCell"/>
</dbReference>
<dbReference type="AlphaFoldDB" id="A0A0N5CLQ7"/>
<dbReference type="Proteomes" id="UP000276776">
    <property type="component" value="Unassembled WGS sequence"/>
</dbReference>
<name>A0A0N5CLQ7_THECL</name>
<gene>
    <name evidence="7" type="ORF">TCLT_LOCUS1055</name>
</gene>
<keyword evidence="4 6" id="KW-0539">Nucleus</keyword>
<evidence type="ECO:0000256" key="5">
    <source>
        <dbReference type="ARBA" id="ARBA00044198"/>
    </source>
</evidence>
<keyword evidence="8" id="KW-1185">Reference proteome</keyword>
<dbReference type="Pfam" id="PF01900">
    <property type="entry name" value="RNase_P_Rpp14"/>
    <property type="match status" value="1"/>
</dbReference>
<dbReference type="GO" id="GO:0033204">
    <property type="term" value="F:ribonuclease P RNA binding"/>
    <property type="evidence" value="ECO:0007669"/>
    <property type="project" value="InterPro"/>
</dbReference>
<dbReference type="Gene3D" id="3.30.70.3250">
    <property type="entry name" value="Ribonuclease P, Pop5 subunit"/>
    <property type="match status" value="1"/>
</dbReference>
<dbReference type="SUPFAM" id="SSF160350">
    <property type="entry name" value="Rnp2-like"/>
    <property type="match status" value="1"/>
</dbReference>
<dbReference type="InterPro" id="IPR038085">
    <property type="entry name" value="Rnp2-like_sf"/>
</dbReference>
<dbReference type="OrthoDB" id="360585at2759"/>
<dbReference type="WBParaSite" id="TCLT_0000105401-mRNA-1">
    <property type="protein sequence ID" value="TCLT_0000105401-mRNA-1"/>
    <property type="gene ID" value="TCLT_0000105401"/>
</dbReference>
<reference evidence="9" key="1">
    <citation type="submission" date="2017-02" db="UniProtKB">
        <authorList>
            <consortium name="WormBaseParasite"/>
        </authorList>
    </citation>
    <scope>IDENTIFICATION</scope>
</reference>
<keyword evidence="2" id="KW-0698">rRNA processing</keyword>
<protein>
    <recommendedName>
        <fullName evidence="5 6">Ribonuclease P/MRP protein subunit POP5</fullName>
    </recommendedName>
</protein>
<evidence type="ECO:0000256" key="1">
    <source>
        <dbReference type="ARBA" id="ARBA00010800"/>
    </source>
</evidence>
<accession>A0A0N5CLQ7</accession>
<comment type="similarity">
    <text evidence="1 6">Belongs to the eukaryotic/archaeal RNase P protein component 2 family.</text>
</comment>
<dbReference type="OMA" id="HCFLFIR"/>
<evidence type="ECO:0000256" key="6">
    <source>
        <dbReference type="PIRNR" id="PIRNR023803"/>
    </source>
</evidence>
<organism evidence="9">
    <name type="scientific">Thelazia callipaeda</name>
    <name type="common">Oriental eyeworm</name>
    <name type="synonym">Parasitic nematode</name>
    <dbReference type="NCBI Taxonomy" id="103827"/>
    <lineage>
        <taxon>Eukaryota</taxon>
        <taxon>Metazoa</taxon>
        <taxon>Ecdysozoa</taxon>
        <taxon>Nematoda</taxon>
        <taxon>Chromadorea</taxon>
        <taxon>Rhabditida</taxon>
        <taxon>Spirurina</taxon>
        <taxon>Spiruromorpha</taxon>
        <taxon>Thelazioidea</taxon>
        <taxon>Thelaziidae</taxon>
        <taxon>Thelazia</taxon>
    </lineage>
</organism>
<dbReference type="PANTHER" id="PTHR48414:SF1">
    <property type="entry name" value="POP5 HOMOLOG, RIBONUCLEASE P_MRP SUBUNIT"/>
    <property type="match status" value="1"/>
</dbReference>
<sequence>MDILFDEQGGVLMETPIYFALCNKISMLFGDYGIAAARLSLKVKVFDPGTATTIVRISKDFLECLLSALPFVNKVDKTHVVLKVLFVGSSIRSCQRALLRINRKKLYSSYLSAQTDGERKEILDSIRSVTGDVKFENKRGD</sequence>
<evidence type="ECO:0000313" key="8">
    <source>
        <dbReference type="Proteomes" id="UP000276776"/>
    </source>
</evidence>
<evidence type="ECO:0000313" key="7">
    <source>
        <dbReference type="EMBL" id="VDM96286.1"/>
    </source>
</evidence>
<dbReference type="PIRSF" id="PIRSF023803">
    <property type="entry name" value="Ribonuclease_P_prd"/>
    <property type="match status" value="1"/>
</dbReference>
<proteinExistence type="inferred from homology"/>
<dbReference type="InterPro" id="IPR002759">
    <property type="entry name" value="Pop5/Rpp14/Rnp2-like"/>
</dbReference>
<dbReference type="STRING" id="103827.A0A0N5CLQ7"/>